<feature type="domain" description="Kinesin motor" evidence="13">
    <location>
        <begin position="7"/>
        <end position="343"/>
    </location>
</feature>
<dbReference type="InterPro" id="IPR027417">
    <property type="entry name" value="P-loop_NTPase"/>
</dbReference>
<dbReference type="EMBL" id="CP126208">
    <property type="protein sequence ID" value="WIA08792.1"/>
    <property type="molecule type" value="Genomic_DNA"/>
</dbReference>
<dbReference type="InterPro" id="IPR036961">
    <property type="entry name" value="Kinesin_motor_dom_sf"/>
</dbReference>
<evidence type="ECO:0000313" key="15">
    <source>
        <dbReference type="Proteomes" id="UP001244341"/>
    </source>
</evidence>
<evidence type="ECO:0000256" key="8">
    <source>
        <dbReference type="ARBA" id="ARBA00023212"/>
    </source>
</evidence>
<keyword evidence="2" id="KW-0963">Cytoplasm</keyword>
<evidence type="ECO:0000256" key="10">
    <source>
        <dbReference type="RuleBase" id="RU000394"/>
    </source>
</evidence>
<evidence type="ECO:0000256" key="4">
    <source>
        <dbReference type="ARBA" id="ARBA00022741"/>
    </source>
</evidence>
<keyword evidence="4 9" id="KW-0547">Nucleotide-binding</keyword>
<feature type="compositionally biased region" description="Polar residues" evidence="12">
    <location>
        <begin position="709"/>
        <end position="723"/>
    </location>
</feature>
<evidence type="ECO:0000256" key="7">
    <source>
        <dbReference type="ARBA" id="ARBA00023175"/>
    </source>
</evidence>
<dbReference type="SUPFAM" id="SSF52540">
    <property type="entry name" value="P-loop containing nucleoside triphosphate hydrolases"/>
    <property type="match status" value="1"/>
</dbReference>
<feature type="region of interest" description="Disordered" evidence="12">
    <location>
        <begin position="693"/>
        <end position="723"/>
    </location>
</feature>
<sequence>MSKNTESVKVVVRCRPLNEKEKQDGRERIVDMDARQGQVAVRNPKSEEPPKTFTFDQVYDWNSEQATIFEITAKPIVDACMDGYNGTIFAYGQTGTGKSFTMEGRDDLPELRGIIPSTFNYVFDTISQQSGAKEFLVRASYLEIYNEEIRDLLSKNPQARLELKEHPDRGVYVKDLMQFVVKSVAEIGSVLQVGKKNRVVGATLMNQDSSRSHSIFTITIEATERHNSNQPDADGSSHIRVGKLNLVDLAGSERQSKTGATGDRLKEGIKINLSLTALGNVISALVDGKSGHIPYRDSKLTRLLQDSLGGNTKTVMVANVGPADWNFEETISTLRYANRAKNITNKPRINEDPKDAMLREFQDEIARLKAQLAARQGTGGAAGGVAADVQVVERVVEVEPDKAALVEQLRAQMKAEMEAQQEQQLQGQALEAARQEAEARARQQLESLMTASNATEEQRLALREALKGQIANMRALQAAAEKDKQEQQELLARIAAMEGKVLHGGENLLDKVEQLKQRSAATKTQLEVAARQQEEQRRRLEQLQLERLDLDAQYSSLEEEVAQKTKQLKALYVRYKERKAEATDVQAQFQAEREDLLADYRALTQQIKLKNLAIAAFIPPAYQDLIMAVCEWHEYEEKWVIANVHAAGNNIRTQRELDQAPAAPAAFDLCKHDAERLQRVYLTYSDLDADQETAAGSSSMANSGGQYGSSGRPSSARRTSRQAVVSASTGVLVGGIGARPGSAAARRTKELLLSAAAGNAGGIGGNGALQQKGRPGSSLLDGFAAADGRGSPAGGRAVSAAAAGDQQAVPKARGLVKGSTDAMRRQTRPQSRGL</sequence>
<dbReference type="Proteomes" id="UP001244341">
    <property type="component" value="Chromosome 1b"/>
</dbReference>
<proteinExistence type="inferred from homology"/>
<evidence type="ECO:0000256" key="11">
    <source>
        <dbReference type="SAM" id="Coils"/>
    </source>
</evidence>
<dbReference type="PANTHER" id="PTHR47969">
    <property type="entry name" value="CHROMOSOME-ASSOCIATED KINESIN KIF4A-RELATED"/>
    <property type="match status" value="1"/>
</dbReference>
<dbReference type="Pfam" id="PF00225">
    <property type="entry name" value="Kinesin"/>
    <property type="match status" value="1"/>
</dbReference>
<dbReference type="SMART" id="SM00129">
    <property type="entry name" value="KISc"/>
    <property type="match status" value="1"/>
</dbReference>
<dbReference type="InterPro" id="IPR001752">
    <property type="entry name" value="Kinesin_motor_dom"/>
</dbReference>
<evidence type="ECO:0000313" key="14">
    <source>
        <dbReference type="EMBL" id="WIA08792.1"/>
    </source>
</evidence>
<comment type="similarity">
    <text evidence="9 10">Belongs to the TRAFAC class myosin-kinesin ATPase superfamily. Kinesin family.</text>
</comment>
<feature type="binding site" evidence="9">
    <location>
        <begin position="92"/>
        <end position="99"/>
    </location>
    <ligand>
        <name>ATP</name>
        <dbReference type="ChEBI" id="CHEBI:30616"/>
    </ligand>
</feature>
<evidence type="ECO:0000256" key="12">
    <source>
        <dbReference type="SAM" id="MobiDB-lite"/>
    </source>
</evidence>
<feature type="compositionally biased region" description="Low complexity" evidence="12">
    <location>
        <begin position="694"/>
        <end position="704"/>
    </location>
</feature>
<evidence type="ECO:0000256" key="5">
    <source>
        <dbReference type="ARBA" id="ARBA00022840"/>
    </source>
</evidence>
<keyword evidence="3 10" id="KW-0493">Microtubule</keyword>
<organism evidence="14 15">
    <name type="scientific">Tetradesmus obliquus</name>
    <name type="common">Green alga</name>
    <name type="synonym">Acutodesmus obliquus</name>
    <dbReference type="NCBI Taxonomy" id="3088"/>
    <lineage>
        <taxon>Eukaryota</taxon>
        <taxon>Viridiplantae</taxon>
        <taxon>Chlorophyta</taxon>
        <taxon>core chlorophytes</taxon>
        <taxon>Chlorophyceae</taxon>
        <taxon>CS clade</taxon>
        <taxon>Sphaeropleales</taxon>
        <taxon>Scenedesmaceae</taxon>
        <taxon>Tetradesmus</taxon>
    </lineage>
</organism>
<dbReference type="InterPro" id="IPR019821">
    <property type="entry name" value="Kinesin_motor_CS"/>
</dbReference>
<feature type="compositionally biased region" description="Basic and acidic residues" evidence="12">
    <location>
        <begin position="19"/>
        <end position="34"/>
    </location>
</feature>
<feature type="region of interest" description="Disordered" evidence="12">
    <location>
        <begin position="19"/>
        <end position="48"/>
    </location>
</feature>
<dbReference type="CDD" id="cd01371">
    <property type="entry name" value="KISc_KIF3"/>
    <property type="match status" value="1"/>
</dbReference>
<feature type="coiled-coil region" evidence="11">
    <location>
        <begin position="403"/>
        <end position="606"/>
    </location>
</feature>
<feature type="compositionally biased region" description="Low complexity" evidence="12">
    <location>
        <begin position="788"/>
        <end position="810"/>
    </location>
</feature>
<evidence type="ECO:0000256" key="3">
    <source>
        <dbReference type="ARBA" id="ARBA00022701"/>
    </source>
</evidence>
<reference evidence="14 15" key="1">
    <citation type="submission" date="2023-05" db="EMBL/GenBank/DDBJ databases">
        <title>A 100% complete, gapless, phased diploid assembly of the Scenedesmus obliquus UTEX 3031 genome.</title>
        <authorList>
            <person name="Biondi T.C."/>
            <person name="Hanschen E.R."/>
            <person name="Kwon T."/>
            <person name="Eng W."/>
            <person name="Kruse C.P.S."/>
            <person name="Koehler S.I."/>
            <person name="Kunde Y."/>
            <person name="Gleasner C.D."/>
            <person name="You Mak K.T."/>
            <person name="Polle J."/>
            <person name="Hovde B.T."/>
            <person name="Starkenburg S.R."/>
        </authorList>
    </citation>
    <scope>NUCLEOTIDE SEQUENCE [LARGE SCALE GENOMIC DNA]</scope>
    <source>
        <strain evidence="14 15">DOE0152z</strain>
    </source>
</reference>
<evidence type="ECO:0000256" key="9">
    <source>
        <dbReference type="PROSITE-ProRule" id="PRU00283"/>
    </source>
</evidence>
<evidence type="ECO:0000256" key="2">
    <source>
        <dbReference type="ARBA" id="ARBA00022490"/>
    </source>
</evidence>
<dbReference type="Gene3D" id="3.40.850.10">
    <property type="entry name" value="Kinesin motor domain"/>
    <property type="match status" value="1"/>
</dbReference>
<dbReference type="PRINTS" id="PR00380">
    <property type="entry name" value="KINESINHEAVY"/>
</dbReference>
<dbReference type="InterPro" id="IPR027640">
    <property type="entry name" value="Kinesin-like_fam"/>
</dbReference>
<name>A0ABY8TK49_TETOB</name>
<dbReference type="PROSITE" id="PS50067">
    <property type="entry name" value="KINESIN_MOTOR_2"/>
    <property type="match status" value="1"/>
</dbReference>
<gene>
    <name evidence="14" type="ORF">OEZ85_008214</name>
</gene>
<evidence type="ECO:0000256" key="6">
    <source>
        <dbReference type="ARBA" id="ARBA00023054"/>
    </source>
</evidence>
<dbReference type="PROSITE" id="PS00411">
    <property type="entry name" value="KINESIN_MOTOR_1"/>
    <property type="match status" value="1"/>
</dbReference>
<accession>A0ABY8TK49</accession>
<evidence type="ECO:0000256" key="1">
    <source>
        <dbReference type="ARBA" id="ARBA00004245"/>
    </source>
</evidence>
<keyword evidence="15" id="KW-1185">Reference proteome</keyword>
<keyword evidence="5 9" id="KW-0067">ATP-binding</keyword>
<keyword evidence="7 9" id="KW-0505">Motor protein</keyword>
<protein>
    <recommendedName>
        <fullName evidence="10">Kinesin-like protein</fullName>
    </recommendedName>
</protein>
<keyword evidence="6 11" id="KW-0175">Coiled coil</keyword>
<evidence type="ECO:0000259" key="13">
    <source>
        <dbReference type="PROSITE" id="PS50067"/>
    </source>
</evidence>
<dbReference type="PANTHER" id="PTHR47969:SF21">
    <property type="entry name" value="KINESIN-LIKE PROTEIN"/>
    <property type="match status" value="1"/>
</dbReference>
<keyword evidence="8" id="KW-0206">Cytoskeleton</keyword>
<comment type="subcellular location">
    <subcellularLocation>
        <location evidence="1">Cytoplasm</location>
        <location evidence="1">Cytoskeleton</location>
    </subcellularLocation>
</comment>
<feature type="region of interest" description="Disordered" evidence="12">
    <location>
        <begin position="783"/>
        <end position="834"/>
    </location>
</feature>